<dbReference type="PROSITE" id="PS51318">
    <property type="entry name" value="TAT"/>
    <property type="match status" value="1"/>
</dbReference>
<keyword evidence="3" id="KW-1185">Reference proteome</keyword>
<feature type="compositionally biased region" description="Basic and acidic residues" evidence="1">
    <location>
        <begin position="59"/>
        <end position="84"/>
    </location>
</feature>
<dbReference type="EMBL" id="CP034587">
    <property type="protein sequence ID" value="AZQ74498.1"/>
    <property type="molecule type" value="Genomic_DNA"/>
</dbReference>
<protein>
    <recommendedName>
        <fullName evidence="4">Histidine phosphatase family protein</fullName>
    </recommendedName>
</protein>
<dbReference type="OrthoDB" id="8448116at2"/>
<gene>
    <name evidence="2" type="ORF">EKH77_27740</name>
</gene>
<evidence type="ECO:0000313" key="2">
    <source>
        <dbReference type="EMBL" id="AZQ74498.1"/>
    </source>
</evidence>
<proteinExistence type="predicted"/>
<sequence length="239" mass="25205">MSDGEDPIRIGRRRALTVLAGAALLPVTGCGNDSSPQAAPSEPPPAARSGPDATILIIRHGEKPRGSTRGMDEHGEPDKKSLTQRGWERARALPKLFAPATAASGAGASGQAGLPRPSTIFAAADYGPNAGSRRMRQTVTPLSEELRLPVNTSFSETEEAKLATAALMSPSPVLICWEHSRIADIVKGLGAAGAPGVPKSWPDRFDLVWVLTRRGGAWSFRSVPQHLLEGDAAPTEPNR</sequence>
<dbReference type="AlphaFoldDB" id="A0A3S9PQD7"/>
<dbReference type="Proteomes" id="UP000267900">
    <property type="component" value="Chromosome"/>
</dbReference>
<evidence type="ECO:0008006" key="4">
    <source>
        <dbReference type="Google" id="ProtNLM"/>
    </source>
</evidence>
<reference evidence="2 3" key="1">
    <citation type="submission" date="2018-12" db="EMBL/GenBank/DDBJ databases">
        <title>The whole draft genome of Streptomyce luteoverticillatus CGMCC 15060.</title>
        <authorList>
            <person name="Feng Z."/>
            <person name="Chen G."/>
            <person name="Zhang J."/>
            <person name="Zhu H."/>
            <person name="Yu X."/>
            <person name="Zhang W."/>
            <person name="Zhang X."/>
        </authorList>
    </citation>
    <scope>NUCLEOTIDE SEQUENCE [LARGE SCALE GENOMIC DNA]</scope>
    <source>
        <strain evidence="2 3">CGMCC 15060</strain>
    </source>
</reference>
<dbReference type="RefSeq" id="WP_126917000.1">
    <property type="nucleotide sequence ID" value="NZ_CP034587.1"/>
</dbReference>
<dbReference type="InterPro" id="IPR006311">
    <property type="entry name" value="TAT_signal"/>
</dbReference>
<evidence type="ECO:0000313" key="3">
    <source>
        <dbReference type="Proteomes" id="UP000267900"/>
    </source>
</evidence>
<accession>A0A3S9PQD7</accession>
<evidence type="ECO:0000256" key="1">
    <source>
        <dbReference type="SAM" id="MobiDB-lite"/>
    </source>
</evidence>
<organism evidence="2 3">
    <name type="scientific">Streptomyces luteoverticillatus</name>
    <name type="common">Streptoverticillium luteoverticillatus</name>
    <dbReference type="NCBI Taxonomy" id="66425"/>
    <lineage>
        <taxon>Bacteria</taxon>
        <taxon>Bacillati</taxon>
        <taxon>Actinomycetota</taxon>
        <taxon>Actinomycetes</taxon>
        <taxon>Kitasatosporales</taxon>
        <taxon>Streptomycetaceae</taxon>
        <taxon>Streptomyces</taxon>
    </lineage>
</organism>
<name>A0A3S9PQD7_STRLT</name>
<feature type="region of interest" description="Disordered" evidence="1">
    <location>
        <begin position="26"/>
        <end position="84"/>
    </location>
</feature>